<organism evidence="6 7">
    <name type="scientific">Paraburkholderia dinghuensis</name>
    <dbReference type="NCBI Taxonomy" id="2305225"/>
    <lineage>
        <taxon>Bacteria</taxon>
        <taxon>Pseudomonadati</taxon>
        <taxon>Pseudomonadota</taxon>
        <taxon>Betaproteobacteria</taxon>
        <taxon>Burkholderiales</taxon>
        <taxon>Burkholderiaceae</taxon>
        <taxon>Paraburkholderia</taxon>
    </lineage>
</organism>
<accession>A0A3N6N181</accession>
<feature type="region of interest" description="Disordered" evidence="5">
    <location>
        <begin position="255"/>
        <end position="282"/>
    </location>
</feature>
<proteinExistence type="inferred from homology"/>
<dbReference type="InterPro" id="IPR001753">
    <property type="entry name" value="Enoyl-CoA_hydra/iso"/>
</dbReference>
<dbReference type="InterPro" id="IPR029045">
    <property type="entry name" value="ClpP/crotonase-like_dom_sf"/>
</dbReference>
<dbReference type="PANTHER" id="PTHR43684:SF1">
    <property type="entry name" value="ENOYL-COA DELTA ISOMERASE 2"/>
    <property type="match status" value="1"/>
</dbReference>
<comment type="subcellular location">
    <subcellularLocation>
        <location evidence="1">Peroxisome</location>
    </subcellularLocation>
</comment>
<evidence type="ECO:0000256" key="5">
    <source>
        <dbReference type="SAM" id="MobiDB-lite"/>
    </source>
</evidence>
<evidence type="ECO:0000256" key="2">
    <source>
        <dbReference type="ARBA" id="ARBA00005254"/>
    </source>
</evidence>
<dbReference type="InterPro" id="IPR014748">
    <property type="entry name" value="Enoyl-CoA_hydra_C"/>
</dbReference>
<evidence type="ECO:0000256" key="1">
    <source>
        <dbReference type="ARBA" id="ARBA00004275"/>
    </source>
</evidence>
<dbReference type="AlphaFoldDB" id="A0A3N6N181"/>
<dbReference type="OrthoDB" id="9797151at2"/>
<keyword evidence="7" id="KW-1185">Reference proteome</keyword>
<dbReference type="Gene3D" id="1.10.12.10">
    <property type="entry name" value="Lyase 2-enoyl-coa Hydratase, Chain A, domain 2"/>
    <property type="match status" value="1"/>
</dbReference>
<gene>
    <name evidence="6" type="ORF">D1Y85_02875</name>
</gene>
<dbReference type="Pfam" id="PF00378">
    <property type="entry name" value="ECH_1"/>
    <property type="match status" value="1"/>
</dbReference>
<dbReference type="EMBL" id="RQIS01000001">
    <property type="protein sequence ID" value="RQH10088.1"/>
    <property type="molecule type" value="Genomic_DNA"/>
</dbReference>
<protein>
    <submittedName>
        <fullName evidence="6">Enoyl-CoA hydratase</fullName>
    </submittedName>
</protein>
<dbReference type="PANTHER" id="PTHR43684">
    <property type="match status" value="1"/>
</dbReference>
<dbReference type="GO" id="GO:0004165">
    <property type="term" value="F:delta(3)-delta(2)-enoyl-CoA isomerase activity"/>
    <property type="evidence" value="ECO:0007669"/>
    <property type="project" value="UniProtKB-ARBA"/>
</dbReference>
<keyword evidence="4" id="KW-0413">Isomerase</keyword>
<feature type="compositionally biased region" description="Polar residues" evidence="5">
    <location>
        <begin position="270"/>
        <end position="282"/>
    </location>
</feature>
<evidence type="ECO:0000256" key="3">
    <source>
        <dbReference type="ARBA" id="ARBA00023140"/>
    </source>
</evidence>
<reference evidence="6 7" key="1">
    <citation type="submission" date="2018-11" db="EMBL/GenBank/DDBJ databases">
        <title>Paraburkholderia sp. DHOA04, isolated from soil.</title>
        <authorList>
            <person name="Gao Z.-H."/>
            <person name="Qiu L.-H."/>
            <person name="Fu J.-C."/>
        </authorList>
    </citation>
    <scope>NUCLEOTIDE SEQUENCE [LARGE SCALE GENOMIC DNA]</scope>
    <source>
        <strain evidence="6 7">DHOA04</strain>
    </source>
</reference>
<name>A0A3N6N181_9BURK</name>
<evidence type="ECO:0000313" key="7">
    <source>
        <dbReference type="Proteomes" id="UP000272778"/>
    </source>
</evidence>
<dbReference type="InterPro" id="IPR051053">
    <property type="entry name" value="ECH/Chromodomain_protein"/>
</dbReference>
<evidence type="ECO:0000313" key="6">
    <source>
        <dbReference type="EMBL" id="RQH10088.1"/>
    </source>
</evidence>
<keyword evidence="3" id="KW-0576">Peroxisome</keyword>
<comment type="similarity">
    <text evidence="2">Belongs to the enoyl-CoA hydratase/isomerase family.</text>
</comment>
<dbReference type="Gene3D" id="3.90.226.10">
    <property type="entry name" value="2-enoyl-CoA Hydratase, Chain A, domain 1"/>
    <property type="match status" value="1"/>
</dbReference>
<dbReference type="Proteomes" id="UP000272778">
    <property type="component" value="Unassembled WGS sequence"/>
</dbReference>
<evidence type="ECO:0000256" key="4">
    <source>
        <dbReference type="ARBA" id="ARBA00023235"/>
    </source>
</evidence>
<sequence>MTQPTHAIEITRENGVLTITINRPERKNALTPAMYEAMNEALASAHEDASVRVVLLRGQPGIFTAGNDIEDFLKTPPTGNDSPVMRFLYAIAGAEKPLVASVAGAAVGVGTTLLLHCDMVYAADTASFAMPFAQLGLCAEAASSLLLPRIAGHQLAAEKLLLGEMFDAAEAHRMGFVNRVLPAAELDAFVAAQLAKLVALPASSLHVTKAFMKRASQHEIKARISAEAVQFGEMLRMPEAREAFTAFLQKRKPDFRQFDGAPDGAERGTRNASRPSDVQAVS</sequence>
<dbReference type="SUPFAM" id="SSF52096">
    <property type="entry name" value="ClpP/crotonase"/>
    <property type="match status" value="1"/>
</dbReference>
<dbReference type="CDD" id="cd06558">
    <property type="entry name" value="crotonase-like"/>
    <property type="match status" value="1"/>
</dbReference>
<comment type="caution">
    <text evidence="6">The sequence shown here is derived from an EMBL/GenBank/DDBJ whole genome shotgun (WGS) entry which is preliminary data.</text>
</comment>